<comment type="similarity">
    <text evidence="2">Belongs to the glycosyltransferase 32 family.</text>
</comment>
<evidence type="ECO:0000256" key="2">
    <source>
        <dbReference type="ARBA" id="ARBA00009003"/>
    </source>
</evidence>
<dbReference type="OrthoDB" id="3647at2759"/>
<dbReference type="Gene3D" id="3.90.550.20">
    <property type="match status" value="1"/>
</dbReference>
<evidence type="ECO:0000256" key="4">
    <source>
        <dbReference type="ARBA" id="ARBA00022692"/>
    </source>
</evidence>
<keyword evidence="4 7" id="KW-0812">Transmembrane</keyword>
<dbReference type="GO" id="GO:0000030">
    <property type="term" value="F:mannosyltransferase activity"/>
    <property type="evidence" value="ECO:0007669"/>
    <property type="project" value="TreeGrafter"/>
</dbReference>
<reference evidence="8" key="1">
    <citation type="journal article" date="2021" name="Nat. Commun.">
        <title>Genetic determinants of endophytism in the Arabidopsis root mycobiome.</title>
        <authorList>
            <person name="Mesny F."/>
            <person name="Miyauchi S."/>
            <person name="Thiergart T."/>
            <person name="Pickel B."/>
            <person name="Atanasova L."/>
            <person name="Karlsson M."/>
            <person name="Huettel B."/>
            <person name="Barry K.W."/>
            <person name="Haridas S."/>
            <person name="Chen C."/>
            <person name="Bauer D."/>
            <person name="Andreopoulos W."/>
            <person name="Pangilinan J."/>
            <person name="LaButti K."/>
            <person name="Riley R."/>
            <person name="Lipzen A."/>
            <person name="Clum A."/>
            <person name="Drula E."/>
            <person name="Henrissat B."/>
            <person name="Kohler A."/>
            <person name="Grigoriev I.V."/>
            <person name="Martin F.M."/>
            <person name="Hacquard S."/>
        </authorList>
    </citation>
    <scope>NUCLEOTIDE SEQUENCE</scope>
    <source>
        <strain evidence="8">FSSC 5 MPI-SDFR-AT-0091</strain>
    </source>
</reference>
<organism evidence="8 9">
    <name type="scientific">Fusarium solani</name>
    <name type="common">Filamentous fungus</name>
    <dbReference type="NCBI Taxonomy" id="169388"/>
    <lineage>
        <taxon>Eukaryota</taxon>
        <taxon>Fungi</taxon>
        <taxon>Dikarya</taxon>
        <taxon>Ascomycota</taxon>
        <taxon>Pezizomycotina</taxon>
        <taxon>Sordariomycetes</taxon>
        <taxon>Hypocreomycetidae</taxon>
        <taxon>Hypocreales</taxon>
        <taxon>Nectriaceae</taxon>
        <taxon>Fusarium</taxon>
        <taxon>Fusarium solani species complex</taxon>
    </lineage>
</organism>
<name>A0A9P9GQF8_FUSSL</name>
<dbReference type="GO" id="GO:0016020">
    <property type="term" value="C:membrane"/>
    <property type="evidence" value="ECO:0007669"/>
    <property type="project" value="UniProtKB-SubCell"/>
</dbReference>
<evidence type="ECO:0000256" key="1">
    <source>
        <dbReference type="ARBA" id="ARBA00004370"/>
    </source>
</evidence>
<keyword evidence="5 7" id="KW-1133">Transmembrane helix</keyword>
<dbReference type="InterPro" id="IPR007577">
    <property type="entry name" value="GlycoTrfase_DXD_sugar-bd_CS"/>
</dbReference>
<dbReference type="PANTHER" id="PTHR32385:SF20">
    <property type="entry name" value="MANNOSYL PHOSPHORYLINOSITOL CERAMIDE SYNTHASE CSH1-RELATED"/>
    <property type="match status" value="1"/>
</dbReference>
<dbReference type="InterPro" id="IPR051706">
    <property type="entry name" value="Glycosyltransferase_domain"/>
</dbReference>
<dbReference type="AlphaFoldDB" id="A0A9P9GQF8"/>
<comment type="caution">
    <text evidence="8">The sequence shown here is derived from an EMBL/GenBank/DDBJ whole genome shotgun (WGS) entry which is preliminary data.</text>
</comment>
<dbReference type="Proteomes" id="UP000736672">
    <property type="component" value="Unassembled WGS sequence"/>
</dbReference>
<evidence type="ECO:0000256" key="3">
    <source>
        <dbReference type="ARBA" id="ARBA00022679"/>
    </source>
</evidence>
<comment type="subcellular location">
    <subcellularLocation>
        <location evidence="1">Membrane</location>
    </subcellularLocation>
</comment>
<accession>A0A9P9GQF8</accession>
<dbReference type="GO" id="GO:0051999">
    <property type="term" value="P:mannosyl-inositol phosphorylceramide biosynthetic process"/>
    <property type="evidence" value="ECO:0007669"/>
    <property type="project" value="TreeGrafter"/>
</dbReference>
<keyword evidence="9" id="KW-1185">Reference proteome</keyword>
<evidence type="ECO:0000313" key="8">
    <source>
        <dbReference type="EMBL" id="KAH7242843.1"/>
    </source>
</evidence>
<evidence type="ECO:0000256" key="7">
    <source>
        <dbReference type="SAM" id="Phobius"/>
    </source>
</evidence>
<proteinExistence type="inferred from homology"/>
<evidence type="ECO:0000313" key="9">
    <source>
        <dbReference type="Proteomes" id="UP000736672"/>
    </source>
</evidence>
<sequence>MITIWQYLRRLATSLVNYDAPYDEERLGWEPRSFRRWSRNYLKSARLGTAAVCLLLIDLVIIGLLLHTLHPLITLLRQNEALFRPQVTLTRQGTPRIFDRPDRRKVPRILHQTCANETIPDVWVHSQRSCINAYSDFEYKLWTDERARYFLSSEYPWFLDTWDNYAFPIQRADSIRYFVLYHYGGVYLDMDTFCNEAVPIHQIETDTAAHTALFKATLPTGVTNDFMISSARHPAFAAAISQLPAFHRITRLWARLQPYSAIMVSSGPLFLSLVVEDYLLVQPSLPSPTVKVISPSQLTPYMTDLESATWHREDAQAFMWLGDKPWAWFGLGIVGLVACIYVLNRVLLVVWGAFLSTIHSTTNLTKVAKLL</sequence>
<evidence type="ECO:0000256" key="5">
    <source>
        <dbReference type="ARBA" id="ARBA00022989"/>
    </source>
</evidence>
<evidence type="ECO:0000256" key="6">
    <source>
        <dbReference type="ARBA" id="ARBA00023136"/>
    </source>
</evidence>
<dbReference type="PANTHER" id="PTHR32385">
    <property type="entry name" value="MANNOSYL PHOSPHORYLINOSITOL CERAMIDE SYNTHASE"/>
    <property type="match status" value="1"/>
</dbReference>
<gene>
    <name evidence="8" type="ORF">B0J15DRAFT_565706</name>
</gene>
<dbReference type="InterPro" id="IPR029044">
    <property type="entry name" value="Nucleotide-diphossugar_trans"/>
</dbReference>
<feature type="transmembrane region" description="Helical" evidence="7">
    <location>
        <begin position="47"/>
        <end position="69"/>
    </location>
</feature>
<keyword evidence="3 8" id="KW-0808">Transferase</keyword>
<protein>
    <submittedName>
        <fullName evidence="8">Nucleotide-diphospho-sugar transferase</fullName>
    </submittedName>
</protein>
<keyword evidence="6 7" id="KW-0472">Membrane</keyword>
<feature type="transmembrane region" description="Helical" evidence="7">
    <location>
        <begin position="326"/>
        <end position="354"/>
    </location>
</feature>
<dbReference type="SUPFAM" id="SSF53448">
    <property type="entry name" value="Nucleotide-diphospho-sugar transferases"/>
    <property type="match status" value="1"/>
</dbReference>
<dbReference type="Pfam" id="PF04488">
    <property type="entry name" value="Gly_transf_sug"/>
    <property type="match status" value="1"/>
</dbReference>
<dbReference type="EMBL" id="JAGTJS010000019">
    <property type="protein sequence ID" value="KAH7242843.1"/>
    <property type="molecule type" value="Genomic_DNA"/>
</dbReference>